<accession>A0A371ENX2</accession>
<organism evidence="1 2">
    <name type="scientific">Mucuna pruriens</name>
    <name type="common">Velvet bean</name>
    <name type="synonym">Dolichos pruriens</name>
    <dbReference type="NCBI Taxonomy" id="157652"/>
    <lineage>
        <taxon>Eukaryota</taxon>
        <taxon>Viridiplantae</taxon>
        <taxon>Streptophyta</taxon>
        <taxon>Embryophyta</taxon>
        <taxon>Tracheophyta</taxon>
        <taxon>Spermatophyta</taxon>
        <taxon>Magnoliopsida</taxon>
        <taxon>eudicotyledons</taxon>
        <taxon>Gunneridae</taxon>
        <taxon>Pentapetalae</taxon>
        <taxon>rosids</taxon>
        <taxon>fabids</taxon>
        <taxon>Fabales</taxon>
        <taxon>Fabaceae</taxon>
        <taxon>Papilionoideae</taxon>
        <taxon>50 kb inversion clade</taxon>
        <taxon>NPAAA clade</taxon>
        <taxon>indigoferoid/millettioid clade</taxon>
        <taxon>Phaseoleae</taxon>
        <taxon>Mucuna</taxon>
    </lineage>
</organism>
<comment type="caution">
    <text evidence="1">The sequence shown here is derived from an EMBL/GenBank/DDBJ whole genome shotgun (WGS) entry which is preliminary data.</text>
</comment>
<dbReference type="EMBL" id="QJKJ01012890">
    <property type="protein sequence ID" value="RDX67666.1"/>
    <property type="molecule type" value="Genomic_DNA"/>
</dbReference>
<proteinExistence type="predicted"/>
<reference evidence="1" key="1">
    <citation type="submission" date="2018-05" db="EMBL/GenBank/DDBJ databases">
        <title>Draft genome of Mucuna pruriens seed.</title>
        <authorList>
            <person name="Nnadi N.E."/>
            <person name="Vos R."/>
            <person name="Hasami M.H."/>
            <person name="Devisetty U.K."/>
            <person name="Aguiy J.C."/>
        </authorList>
    </citation>
    <scope>NUCLEOTIDE SEQUENCE [LARGE SCALE GENOMIC DNA]</scope>
    <source>
        <strain evidence="1">JCA_2017</strain>
    </source>
</reference>
<sequence length="112" mass="12160">NSTSSSTGAFPQDEPSIYYIPYLKSIGVDVTSINVSEGTVRIKNPVYRSNCRTRNARPVNIHMEGGPFVYLQDHNKFVGIGCNNIALLLSNGSEVSGCVSICDEDNDDISDT</sequence>
<protein>
    <submittedName>
        <fullName evidence="1">Wall-associated receptor kinase-like 22</fullName>
    </submittedName>
</protein>
<dbReference type="OrthoDB" id="1435304at2759"/>
<dbReference type="Proteomes" id="UP000257109">
    <property type="component" value="Unassembled WGS sequence"/>
</dbReference>
<dbReference type="GO" id="GO:0016301">
    <property type="term" value="F:kinase activity"/>
    <property type="evidence" value="ECO:0007669"/>
    <property type="project" value="UniProtKB-KW"/>
</dbReference>
<evidence type="ECO:0000313" key="2">
    <source>
        <dbReference type="Proteomes" id="UP000257109"/>
    </source>
</evidence>
<gene>
    <name evidence="1" type="primary">WAKL22</name>
    <name evidence="1" type="ORF">CR513_53426</name>
</gene>
<feature type="non-terminal residue" evidence="1">
    <location>
        <position position="112"/>
    </location>
</feature>
<keyword evidence="2" id="KW-1185">Reference proteome</keyword>
<name>A0A371ENX2_MUCPR</name>
<feature type="non-terminal residue" evidence="1">
    <location>
        <position position="1"/>
    </location>
</feature>
<dbReference type="AlphaFoldDB" id="A0A371ENX2"/>
<evidence type="ECO:0000313" key="1">
    <source>
        <dbReference type="EMBL" id="RDX67666.1"/>
    </source>
</evidence>
<dbReference type="PANTHER" id="PTHR33491">
    <property type="entry name" value="OSJNBA0016N04.9 PROTEIN"/>
    <property type="match status" value="1"/>
</dbReference>